<dbReference type="EMBL" id="FOVK01000004">
    <property type="protein sequence ID" value="SFN72032.1"/>
    <property type="molecule type" value="Genomic_DNA"/>
</dbReference>
<dbReference type="AlphaFoldDB" id="A0A1I5BBE8"/>
<evidence type="ECO:0000313" key="1">
    <source>
        <dbReference type="EMBL" id="SFN72032.1"/>
    </source>
</evidence>
<dbReference type="RefSeq" id="WP_074911863.1">
    <property type="nucleotide sequence ID" value="NZ_FOVK01000004.1"/>
</dbReference>
<organism evidence="1 2">
    <name type="scientific">Proteiniclasticum ruminis</name>
    <dbReference type="NCBI Taxonomy" id="398199"/>
    <lineage>
        <taxon>Bacteria</taxon>
        <taxon>Bacillati</taxon>
        <taxon>Bacillota</taxon>
        <taxon>Clostridia</taxon>
        <taxon>Eubacteriales</taxon>
        <taxon>Clostridiaceae</taxon>
        <taxon>Proteiniclasticum</taxon>
    </lineage>
</organism>
<protein>
    <submittedName>
        <fullName evidence="1">Uncharacterized protein</fullName>
    </submittedName>
</protein>
<name>A0A1I5BBE8_9CLOT</name>
<evidence type="ECO:0000313" key="2">
    <source>
        <dbReference type="Proteomes" id="UP000181899"/>
    </source>
</evidence>
<proteinExistence type="predicted"/>
<reference evidence="1 2" key="1">
    <citation type="submission" date="2016-10" db="EMBL/GenBank/DDBJ databases">
        <authorList>
            <person name="de Groot N.N."/>
        </authorList>
    </citation>
    <scope>NUCLEOTIDE SEQUENCE [LARGE SCALE GENOMIC DNA]</scope>
    <source>
        <strain evidence="1 2">ML2</strain>
    </source>
</reference>
<gene>
    <name evidence="1" type="ORF">SAMN04488695_104116</name>
</gene>
<dbReference type="Proteomes" id="UP000181899">
    <property type="component" value="Unassembled WGS sequence"/>
</dbReference>
<accession>A0A1I5BBE8</accession>
<keyword evidence="2" id="KW-1185">Reference proteome</keyword>
<sequence>MSNKSLSLDNIKIELTPSCDYGQLALTITDPFEKTIQEMLEPAEVENLITYLRDVLDKHKYNGEFDEQN</sequence>